<dbReference type="PROSITE" id="PS51100">
    <property type="entry name" value="PTS_EIIB_TYPE_3"/>
    <property type="match status" value="1"/>
</dbReference>
<dbReference type="Proteomes" id="UP000237073">
    <property type="component" value="Unassembled WGS sequence"/>
</dbReference>
<dbReference type="SUPFAM" id="SSF52794">
    <property type="entry name" value="PTS system IIB component-like"/>
    <property type="match status" value="1"/>
</dbReference>
<dbReference type="AlphaFoldDB" id="A0A2P5GVT5"/>
<evidence type="ECO:0000256" key="2">
    <source>
        <dbReference type="ARBA" id="ARBA00022553"/>
    </source>
</evidence>
<evidence type="ECO:0000256" key="3">
    <source>
        <dbReference type="ARBA" id="ARBA00022597"/>
    </source>
</evidence>
<organism evidence="10 12">
    <name type="scientific">Superficieibacter electus</name>
    <dbReference type="NCBI Taxonomy" id="2022662"/>
    <lineage>
        <taxon>Bacteria</taxon>
        <taxon>Pseudomonadati</taxon>
        <taxon>Pseudomonadota</taxon>
        <taxon>Gammaproteobacteria</taxon>
        <taxon>Enterobacterales</taxon>
        <taxon>Enterobacteriaceae</taxon>
        <taxon>Superficieibacter</taxon>
    </lineage>
</organism>
<dbReference type="OrthoDB" id="9808134at2"/>
<protein>
    <submittedName>
        <fullName evidence="10">PTS sugar transporter subunit IIB</fullName>
    </submittedName>
</protein>
<evidence type="ECO:0000259" key="8">
    <source>
        <dbReference type="PROSITE" id="PS51100"/>
    </source>
</evidence>
<keyword evidence="11" id="KW-1185">Reference proteome</keyword>
<keyword evidence="5" id="KW-0598">Phosphotransferase system</keyword>
<reference evidence="11 12" key="1">
    <citation type="submission" date="2018-01" db="EMBL/GenBank/DDBJ databases">
        <title>Superficieibacter electus gen. nov., sp. nov., an extended-spectrum beta-lactamase possessing member of the Enterobacteriaceae family, isolated from intensive care unit surfaces.</title>
        <authorList>
            <person name="Potter R.F."/>
            <person name="D'Souza A.W."/>
        </authorList>
    </citation>
    <scope>NUCLEOTIDE SEQUENCE [LARGE SCALE GENOMIC DNA]</scope>
    <source>
        <strain evidence="10 12">BP-1</strain>
        <strain evidence="9 11">BP-2</strain>
    </source>
</reference>
<feature type="domain" description="PTS EIIB type-3" evidence="8">
    <location>
        <begin position="3"/>
        <end position="105"/>
    </location>
</feature>
<dbReference type="EMBL" id="PQGD01000001">
    <property type="protein sequence ID" value="POP50675.1"/>
    <property type="molecule type" value="Genomic_DNA"/>
</dbReference>
<keyword evidence="1" id="KW-0813">Transport</keyword>
<dbReference type="InterPro" id="IPR013012">
    <property type="entry name" value="PTS_EIIB_3"/>
</dbReference>
<name>A0A2P5GVT5_9ENTR</name>
<dbReference type="GO" id="GO:0008982">
    <property type="term" value="F:protein-N(PI)-phosphohistidine-sugar phosphotransferase activity"/>
    <property type="evidence" value="ECO:0007669"/>
    <property type="project" value="InterPro"/>
</dbReference>
<feature type="modified residue" description="Phosphocysteine; by EIIA" evidence="7">
    <location>
        <position position="10"/>
    </location>
</feature>
<evidence type="ECO:0000313" key="11">
    <source>
        <dbReference type="Proteomes" id="UP000237073"/>
    </source>
</evidence>
<dbReference type="InterPro" id="IPR003501">
    <property type="entry name" value="PTS_EIIB_2/3"/>
</dbReference>
<keyword evidence="2" id="KW-0597">Phosphoprotein</keyword>
<dbReference type="Proteomes" id="UP000247005">
    <property type="component" value="Unassembled WGS sequence"/>
</dbReference>
<dbReference type="GO" id="GO:0016301">
    <property type="term" value="F:kinase activity"/>
    <property type="evidence" value="ECO:0007669"/>
    <property type="project" value="UniProtKB-KW"/>
</dbReference>
<keyword evidence="3 10" id="KW-0762">Sugar transport</keyword>
<proteinExistence type="predicted"/>
<dbReference type="EMBL" id="PQGE01000001">
    <property type="protein sequence ID" value="POP47664.1"/>
    <property type="molecule type" value="Genomic_DNA"/>
</dbReference>
<evidence type="ECO:0000313" key="10">
    <source>
        <dbReference type="EMBL" id="POP50675.1"/>
    </source>
</evidence>
<evidence type="ECO:0000256" key="4">
    <source>
        <dbReference type="ARBA" id="ARBA00022679"/>
    </source>
</evidence>
<dbReference type="Gene3D" id="3.40.50.2300">
    <property type="match status" value="1"/>
</dbReference>
<dbReference type="InterPro" id="IPR051819">
    <property type="entry name" value="PTS_sugar-specific_EIIB"/>
</dbReference>
<dbReference type="Pfam" id="PF02302">
    <property type="entry name" value="PTS_IIB"/>
    <property type="match status" value="1"/>
</dbReference>
<evidence type="ECO:0000256" key="1">
    <source>
        <dbReference type="ARBA" id="ARBA00022448"/>
    </source>
</evidence>
<comment type="caution">
    <text evidence="10">The sequence shown here is derived from an EMBL/GenBank/DDBJ whole genome shotgun (WGS) entry which is preliminary data.</text>
</comment>
<keyword evidence="6" id="KW-0418">Kinase</keyword>
<accession>A0A2P5GVT5</accession>
<dbReference type="InterPro" id="IPR036095">
    <property type="entry name" value="PTS_EIIB-like_sf"/>
</dbReference>
<dbReference type="PANTHER" id="PTHR34581">
    <property type="entry name" value="PTS SYSTEM N,N'-DIACETYLCHITOBIOSE-SPECIFIC EIIB COMPONENT"/>
    <property type="match status" value="1"/>
</dbReference>
<evidence type="ECO:0000256" key="6">
    <source>
        <dbReference type="ARBA" id="ARBA00022777"/>
    </source>
</evidence>
<dbReference type="CDD" id="cd05564">
    <property type="entry name" value="PTS_IIB_chitobiose_lichenan"/>
    <property type="match status" value="1"/>
</dbReference>
<evidence type="ECO:0000256" key="7">
    <source>
        <dbReference type="PROSITE-ProRule" id="PRU00423"/>
    </source>
</evidence>
<keyword evidence="4" id="KW-0808">Transferase</keyword>
<gene>
    <name evidence="10" type="ORF">CHU32_00510</name>
    <name evidence="9" type="ORF">CHU33_00510</name>
</gene>
<evidence type="ECO:0000313" key="12">
    <source>
        <dbReference type="Proteomes" id="UP000247005"/>
    </source>
</evidence>
<evidence type="ECO:0000313" key="9">
    <source>
        <dbReference type="EMBL" id="POP47664.1"/>
    </source>
</evidence>
<sequence>MKKLNILLICGSGASSGFLAANIRKEAARRELDCTVVARSEAEVESYLQEIDCLMVGPHLKYLIPELEEKVATMNIKVILMEKSYYSLLDGGMALDHLLAELNKD</sequence>
<dbReference type="RefSeq" id="WP_103674137.1">
    <property type="nucleotide sequence ID" value="NZ_PQGD01000001.1"/>
</dbReference>
<evidence type="ECO:0000256" key="5">
    <source>
        <dbReference type="ARBA" id="ARBA00022683"/>
    </source>
</evidence>
<dbReference type="PANTHER" id="PTHR34581:SF2">
    <property type="entry name" value="PTS SYSTEM N,N'-DIACETYLCHITOBIOSE-SPECIFIC EIIB COMPONENT"/>
    <property type="match status" value="1"/>
</dbReference>
<dbReference type="GO" id="GO:0009401">
    <property type="term" value="P:phosphoenolpyruvate-dependent sugar phosphotransferase system"/>
    <property type="evidence" value="ECO:0007669"/>
    <property type="project" value="UniProtKB-KW"/>
</dbReference>